<sequence length="287" mass="32760">MKTKSTRTILDLGRLGVENAVLLGKYAYHGASSSLPLHVHENIMEIVYCERGQQVYEVGQEQFVIRGGDVFVTFPNELHSTANHPEEKGVVYWLQVEIPADNSHFLGYSGSNACGLLNALRNLPGRHFRGNVQIRKCMDEIFRLGKGNFSDYTRVSIHICLAQLLQSVVGCSEAARAHKGNNLRIESVKKFIEEHLDTHLSISRLAAHQQISQSHFKKWFKNESGLTPMDYIQRRKVERAKKTLAHHKEYNVMDIAYQLNFSSSQYFATVFKKYAGLTPLEYRGRFQ</sequence>
<dbReference type="InterPro" id="IPR018060">
    <property type="entry name" value="HTH_AraC"/>
</dbReference>
<keyword evidence="2" id="KW-0238">DNA-binding</keyword>
<name>A0A916NCN5_9BACT</name>
<dbReference type="InterPro" id="IPR020449">
    <property type="entry name" value="Tscrpt_reg_AraC-type_HTH"/>
</dbReference>
<dbReference type="Pfam" id="PF12833">
    <property type="entry name" value="HTH_18"/>
    <property type="match status" value="1"/>
</dbReference>
<organism evidence="5 6">
    <name type="scientific">Dyadobacter helix</name>
    <dbReference type="NCBI Taxonomy" id="2822344"/>
    <lineage>
        <taxon>Bacteria</taxon>
        <taxon>Pseudomonadati</taxon>
        <taxon>Bacteroidota</taxon>
        <taxon>Cytophagia</taxon>
        <taxon>Cytophagales</taxon>
        <taxon>Spirosomataceae</taxon>
        <taxon>Dyadobacter</taxon>
    </lineage>
</organism>
<dbReference type="Pfam" id="PF02311">
    <property type="entry name" value="AraC_binding"/>
    <property type="match status" value="1"/>
</dbReference>
<dbReference type="GO" id="GO:0003700">
    <property type="term" value="F:DNA-binding transcription factor activity"/>
    <property type="evidence" value="ECO:0007669"/>
    <property type="project" value="InterPro"/>
</dbReference>
<keyword evidence="6" id="KW-1185">Reference proteome</keyword>
<dbReference type="PROSITE" id="PS01124">
    <property type="entry name" value="HTH_ARAC_FAMILY_2"/>
    <property type="match status" value="1"/>
</dbReference>
<dbReference type="PROSITE" id="PS00041">
    <property type="entry name" value="HTH_ARAC_FAMILY_1"/>
    <property type="match status" value="1"/>
</dbReference>
<evidence type="ECO:0000256" key="2">
    <source>
        <dbReference type="ARBA" id="ARBA00023125"/>
    </source>
</evidence>
<gene>
    <name evidence="5" type="primary">rhaR_12</name>
    <name evidence="5" type="ORF">DYBT9275_03052</name>
</gene>
<dbReference type="Proteomes" id="UP000680038">
    <property type="component" value="Unassembled WGS sequence"/>
</dbReference>
<feature type="domain" description="HTH araC/xylS-type" evidence="4">
    <location>
        <begin position="186"/>
        <end position="285"/>
    </location>
</feature>
<dbReference type="InterPro" id="IPR009057">
    <property type="entry name" value="Homeodomain-like_sf"/>
</dbReference>
<evidence type="ECO:0000259" key="4">
    <source>
        <dbReference type="PROSITE" id="PS01124"/>
    </source>
</evidence>
<dbReference type="Gene3D" id="2.60.120.10">
    <property type="entry name" value="Jelly Rolls"/>
    <property type="match status" value="1"/>
</dbReference>
<dbReference type="SUPFAM" id="SSF51215">
    <property type="entry name" value="Regulatory protein AraC"/>
    <property type="match status" value="1"/>
</dbReference>
<dbReference type="AlphaFoldDB" id="A0A916NCN5"/>
<dbReference type="EMBL" id="CAJRAF010000002">
    <property type="protein sequence ID" value="CAG5003093.1"/>
    <property type="molecule type" value="Genomic_DNA"/>
</dbReference>
<evidence type="ECO:0000256" key="3">
    <source>
        <dbReference type="ARBA" id="ARBA00023163"/>
    </source>
</evidence>
<evidence type="ECO:0000313" key="6">
    <source>
        <dbReference type="Proteomes" id="UP000680038"/>
    </source>
</evidence>
<dbReference type="PANTHER" id="PTHR43280">
    <property type="entry name" value="ARAC-FAMILY TRANSCRIPTIONAL REGULATOR"/>
    <property type="match status" value="1"/>
</dbReference>
<dbReference type="Gene3D" id="1.10.10.60">
    <property type="entry name" value="Homeodomain-like"/>
    <property type="match status" value="2"/>
</dbReference>
<protein>
    <submittedName>
        <fullName evidence="5">HTH-type transcriptional activator RhaR</fullName>
    </submittedName>
</protein>
<reference evidence="5" key="1">
    <citation type="submission" date="2021-04" db="EMBL/GenBank/DDBJ databases">
        <authorList>
            <person name="Rodrigo-Torres L."/>
            <person name="Arahal R. D."/>
            <person name="Lucena T."/>
        </authorList>
    </citation>
    <scope>NUCLEOTIDE SEQUENCE</scope>
    <source>
        <strain evidence="5">CECT 9275</strain>
    </source>
</reference>
<accession>A0A916NCN5</accession>
<dbReference type="CDD" id="cd02208">
    <property type="entry name" value="cupin_RmlC-like"/>
    <property type="match status" value="1"/>
</dbReference>
<dbReference type="RefSeq" id="WP_215239600.1">
    <property type="nucleotide sequence ID" value="NZ_CAJRAF010000002.1"/>
</dbReference>
<dbReference type="InterPro" id="IPR037923">
    <property type="entry name" value="HTH-like"/>
</dbReference>
<comment type="caution">
    <text evidence="5">The sequence shown here is derived from an EMBL/GenBank/DDBJ whole genome shotgun (WGS) entry which is preliminary data.</text>
</comment>
<keyword evidence="1" id="KW-0805">Transcription regulation</keyword>
<keyword evidence="3" id="KW-0804">Transcription</keyword>
<dbReference type="PANTHER" id="PTHR43280:SF2">
    <property type="entry name" value="HTH-TYPE TRANSCRIPTIONAL REGULATOR EXSA"/>
    <property type="match status" value="1"/>
</dbReference>
<dbReference type="GO" id="GO:0043565">
    <property type="term" value="F:sequence-specific DNA binding"/>
    <property type="evidence" value="ECO:0007669"/>
    <property type="project" value="InterPro"/>
</dbReference>
<evidence type="ECO:0000313" key="5">
    <source>
        <dbReference type="EMBL" id="CAG5003093.1"/>
    </source>
</evidence>
<dbReference type="SUPFAM" id="SSF46689">
    <property type="entry name" value="Homeodomain-like"/>
    <property type="match status" value="2"/>
</dbReference>
<dbReference type="InterPro" id="IPR014710">
    <property type="entry name" value="RmlC-like_jellyroll"/>
</dbReference>
<dbReference type="PRINTS" id="PR00032">
    <property type="entry name" value="HTHARAC"/>
</dbReference>
<dbReference type="SMART" id="SM00342">
    <property type="entry name" value="HTH_ARAC"/>
    <property type="match status" value="1"/>
</dbReference>
<evidence type="ECO:0000256" key="1">
    <source>
        <dbReference type="ARBA" id="ARBA00023015"/>
    </source>
</evidence>
<dbReference type="InterPro" id="IPR003313">
    <property type="entry name" value="AraC-bd"/>
</dbReference>
<dbReference type="InterPro" id="IPR018062">
    <property type="entry name" value="HTH_AraC-typ_CS"/>
</dbReference>
<proteinExistence type="predicted"/>